<reference evidence="1 2" key="1">
    <citation type="submission" date="2015-11" db="EMBL/GenBank/DDBJ databases">
        <title>Genomic analysis of 38 Legionella species identifies large and diverse effector repertoires.</title>
        <authorList>
            <person name="Burstein D."/>
            <person name="Amaro F."/>
            <person name="Zusman T."/>
            <person name="Lifshitz Z."/>
            <person name="Cohen O."/>
            <person name="Gilbert J.A."/>
            <person name="Pupko T."/>
            <person name="Shuman H.A."/>
            <person name="Segal G."/>
        </authorList>
    </citation>
    <scope>NUCLEOTIDE SEQUENCE [LARGE SCALE GENOMIC DNA]</scope>
    <source>
        <strain evidence="1 2">IMVS3376</strain>
    </source>
</reference>
<dbReference type="RefSeq" id="WP_058509451.1">
    <property type="nucleotide sequence ID" value="NZ_LNYY01000005.1"/>
</dbReference>
<dbReference type="Pfam" id="PF10677">
    <property type="entry name" value="DUF2490"/>
    <property type="match status" value="1"/>
</dbReference>
<dbReference type="InterPro" id="IPR019619">
    <property type="entry name" value="DUF2490"/>
</dbReference>
<proteinExistence type="predicted"/>
<evidence type="ECO:0000313" key="2">
    <source>
        <dbReference type="Proteomes" id="UP000054926"/>
    </source>
</evidence>
<protein>
    <submittedName>
        <fullName evidence="1">Uncharacterized protein</fullName>
    </submittedName>
</protein>
<comment type="caution">
    <text evidence="1">The sequence shown here is derived from an EMBL/GenBank/DDBJ whole genome shotgun (WGS) entry which is preliminary data.</text>
</comment>
<dbReference type="EMBL" id="LNYY01000005">
    <property type="protein sequence ID" value="KTD71116.1"/>
    <property type="molecule type" value="Genomic_DNA"/>
</dbReference>
<dbReference type="AlphaFoldDB" id="A0A0W0ZPG1"/>
<gene>
    <name evidence="1" type="ORF">Lste_0440</name>
</gene>
<keyword evidence="2" id="KW-1185">Reference proteome</keyword>
<dbReference type="PATRIC" id="fig|947033.5.peg.470"/>
<organism evidence="1 2">
    <name type="scientific">Legionella steelei</name>
    <dbReference type="NCBI Taxonomy" id="947033"/>
    <lineage>
        <taxon>Bacteria</taxon>
        <taxon>Pseudomonadati</taxon>
        <taxon>Pseudomonadota</taxon>
        <taxon>Gammaproteobacteria</taxon>
        <taxon>Legionellales</taxon>
        <taxon>Legionellaceae</taxon>
        <taxon>Legionella</taxon>
    </lineage>
</organism>
<sequence>MEILCGTELILIDDRYGMDEAHIYSGAGYQITPNFIPYIGYAYFLSENTQGVISHENVLWQQFLWKLYHSKLFNVSNRSRLEQRKNTLYSDWTTRLREQITLKIPFQNTKYSLSTFDEVFLNFNHPIWVSDKFFAENRAFLGIERQLSKAATFDIGYIDQVKFQRQNQKLFTHGLYLKLTVTQ</sequence>
<name>A0A0W0ZPG1_9GAMM</name>
<accession>A0A0W0ZPG1</accession>
<evidence type="ECO:0000313" key="1">
    <source>
        <dbReference type="EMBL" id="KTD71116.1"/>
    </source>
</evidence>
<dbReference type="Proteomes" id="UP000054926">
    <property type="component" value="Unassembled WGS sequence"/>
</dbReference>
<dbReference type="STRING" id="947033.Lste_0440"/>